<dbReference type="EMBL" id="UZAM01014673">
    <property type="protein sequence ID" value="VDP35158.1"/>
    <property type="molecule type" value="Genomic_DNA"/>
</dbReference>
<keyword evidence="2" id="KW-1185">Reference proteome</keyword>
<evidence type="ECO:0000313" key="2">
    <source>
        <dbReference type="Proteomes" id="UP000270296"/>
    </source>
</evidence>
<name>A0A183J4R2_9BILA</name>
<evidence type="ECO:0000313" key="1">
    <source>
        <dbReference type="EMBL" id="VDP35158.1"/>
    </source>
</evidence>
<gene>
    <name evidence="1" type="ORF">SBAD_LOCUS10860</name>
</gene>
<organism evidence="3">
    <name type="scientific">Soboliphyme baturini</name>
    <dbReference type="NCBI Taxonomy" id="241478"/>
    <lineage>
        <taxon>Eukaryota</taxon>
        <taxon>Metazoa</taxon>
        <taxon>Ecdysozoa</taxon>
        <taxon>Nematoda</taxon>
        <taxon>Enoplea</taxon>
        <taxon>Dorylaimia</taxon>
        <taxon>Dioctophymatida</taxon>
        <taxon>Dioctophymatoidea</taxon>
        <taxon>Soboliphymatidae</taxon>
        <taxon>Soboliphyme</taxon>
    </lineage>
</organism>
<sequence length="144" mass="16144">MYQARSQRKTLMSPAGADWKSLLTLSLKQSLKIDTVASEVASKLNTAKGFVQQQHHNITASRPVKTVKDKIGQLVPQSLSIGNYFRNYNFYLFHANSEVRPAVDATHDPHTFVLLLCSLLKSEIVEGERQFRGISKDRQAEVAS</sequence>
<dbReference type="WBParaSite" id="SBAD_0001123601-mRNA-1">
    <property type="protein sequence ID" value="SBAD_0001123601-mRNA-1"/>
    <property type="gene ID" value="SBAD_0001123601"/>
</dbReference>
<reference evidence="3" key="1">
    <citation type="submission" date="2016-06" db="UniProtKB">
        <authorList>
            <consortium name="WormBaseParasite"/>
        </authorList>
    </citation>
    <scope>IDENTIFICATION</scope>
</reference>
<evidence type="ECO:0000313" key="3">
    <source>
        <dbReference type="WBParaSite" id="SBAD_0001123601-mRNA-1"/>
    </source>
</evidence>
<dbReference type="Proteomes" id="UP000270296">
    <property type="component" value="Unassembled WGS sequence"/>
</dbReference>
<dbReference type="AlphaFoldDB" id="A0A183J4R2"/>
<proteinExistence type="predicted"/>
<accession>A0A183J4R2</accession>
<protein>
    <submittedName>
        <fullName evidence="3">HTH psq-type domain-containing protein</fullName>
    </submittedName>
</protein>
<reference evidence="1 2" key="2">
    <citation type="submission" date="2018-11" db="EMBL/GenBank/DDBJ databases">
        <authorList>
            <consortium name="Pathogen Informatics"/>
        </authorList>
    </citation>
    <scope>NUCLEOTIDE SEQUENCE [LARGE SCALE GENOMIC DNA]</scope>
</reference>